<reference evidence="1" key="1">
    <citation type="submission" date="2023-06" db="EMBL/GenBank/DDBJ databases">
        <title>Gordonia sp. nov. and Pseudochrobactrum sp. nov., two species isolated from the burying beetle Nicrophorus vespilloides.</title>
        <authorList>
            <person name="Poehlein A."/>
            <person name="Guzman J."/>
            <person name="Daniel R."/>
            <person name="Vilcinskas A."/>
        </authorList>
    </citation>
    <scope>NUCLEOTIDE SEQUENCE</scope>
    <source>
        <strain evidence="1">MP11Mi</strain>
    </source>
</reference>
<organism evidence="1">
    <name type="scientific">Gordonia sp. MP11Mi</name>
    <dbReference type="NCBI Taxonomy" id="3022769"/>
    <lineage>
        <taxon>Bacteria</taxon>
        <taxon>Bacillati</taxon>
        <taxon>Actinomycetota</taxon>
        <taxon>Actinomycetes</taxon>
        <taxon>Mycobacteriales</taxon>
        <taxon>Gordoniaceae</taxon>
        <taxon>Gordonia</taxon>
    </lineage>
</organism>
<gene>
    <name evidence="1" type="ORF">MP11Mi_18190</name>
</gene>
<sequence>MSGDGTTTESAVDWRHYDGLPLASILTASLEAFQLNGYHGAAPRG</sequence>
<dbReference type="AlphaFoldDB" id="A0AA97GU50"/>
<accession>A0AA97GU50</accession>
<proteinExistence type="predicted"/>
<dbReference type="EMBL" id="CP128986">
    <property type="protein sequence ID" value="WOC12728.1"/>
    <property type="molecule type" value="Genomic_DNA"/>
</dbReference>
<protein>
    <submittedName>
        <fullName evidence="1">Uncharacterized protein</fullName>
    </submittedName>
</protein>
<name>A0AA97GU50_9ACTN</name>
<evidence type="ECO:0000313" key="1">
    <source>
        <dbReference type="EMBL" id="WOC12728.1"/>
    </source>
</evidence>
<dbReference type="RefSeq" id="WP_420041941.1">
    <property type="nucleotide sequence ID" value="NZ_CP128986.1"/>
</dbReference>